<keyword evidence="8" id="KW-0378">Hydrolase</keyword>
<evidence type="ECO:0000256" key="5">
    <source>
        <dbReference type="SAM" id="MobiDB-lite"/>
    </source>
</evidence>
<dbReference type="PANTHER" id="PTHR43066">
    <property type="entry name" value="RHOMBOID-RELATED PROTEIN"/>
    <property type="match status" value="1"/>
</dbReference>
<evidence type="ECO:0000256" key="6">
    <source>
        <dbReference type="SAM" id="Phobius"/>
    </source>
</evidence>
<feature type="transmembrane region" description="Helical" evidence="6">
    <location>
        <begin position="162"/>
        <end position="181"/>
    </location>
</feature>
<dbReference type="EMBL" id="JAENIJ010000030">
    <property type="protein sequence ID" value="MBK1883928.1"/>
    <property type="molecule type" value="Genomic_DNA"/>
</dbReference>
<comment type="caution">
    <text evidence="8">The sequence shown here is derived from an EMBL/GenBank/DDBJ whole genome shotgun (WGS) entry which is preliminary data.</text>
</comment>
<feature type="transmembrane region" description="Helical" evidence="6">
    <location>
        <begin position="73"/>
        <end position="93"/>
    </location>
</feature>
<feature type="transmembrane region" description="Helical" evidence="6">
    <location>
        <begin position="18"/>
        <end position="35"/>
    </location>
</feature>
<dbReference type="Gene3D" id="1.20.1540.10">
    <property type="entry name" value="Rhomboid-like"/>
    <property type="match status" value="1"/>
</dbReference>
<evidence type="ECO:0000256" key="3">
    <source>
        <dbReference type="ARBA" id="ARBA00022989"/>
    </source>
</evidence>
<evidence type="ECO:0000313" key="8">
    <source>
        <dbReference type="EMBL" id="MBK1883928.1"/>
    </source>
</evidence>
<dbReference type="Pfam" id="PF01694">
    <property type="entry name" value="Rhomboid"/>
    <property type="match status" value="1"/>
</dbReference>
<dbReference type="Proteomes" id="UP000603141">
    <property type="component" value="Unassembled WGS sequence"/>
</dbReference>
<evidence type="ECO:0000259" key="7">
    <source>
        <dbReference type="Pfam" id="PF01694"/>
    </source>
</evidence>
<keyword evidence="3 6" id="KW-1133">Transmembrane helix</keyword>
<dbReference type="AlphaFoldDB" id="A0A934VXJ8"/>
<feature type="transmembrane region" description="Helical" evidence="6">
    <location>
        <begin position="205"/>
        <end position="228"/>
    </location>
</feature>
<evidence type="ECO:0000256" key="4">
    <source>
        <dbReference type="ARBA" id="ARBA00023136"/>
    </source>
</evidence>
<dbReference type="GO" id="GO:0004252">
    <property type="term" value="F:serine-type endopeptidase activity"/>
    <property type="evidence" value="ECO:0007669"/>
    <property type="project" value="InterPro"/>
</dbReference>
<dbReference type="SUPFAM" id="SSF144091">
    <property type="entry name" value="Rhomboid-like"/>
    <property type="match status" value="1"/>
</dbReference>
<proteinExistence type="predicted"/>
<evidence type="ECO:0000256" key="1">
    <source>
        <dbReference type="ARBA" id="ARBA00004141"/>
    </source>
</evidence>
<keyword evidence="2 6" id="KW-0812">Transmembrane</keyword>
<dbReference type="PANTHER" id="PTHR43066:SF11">
    <property type="entry name" value="PEPTIDASE S54 RHOMBOID DOMAIN-CONTAINING PROTEIN"/>
    <property type="match status" value="1"/>
</dbReference>
<keyword evidence="9" id="KW-1185">Reference proteome</keyword>
<name>A0A934VXJ8_9BACT</name>
<accession>A0A934VXJ8</accession>
<feature type="transmembrane region" description="Helical" evidence="6">
    <location>
        <begin position="130"/>
        <end position="150"/>
    </location>
</feature>
<feature type="domain" description="Peptidase S54 rhomboid" evidence="7">
    <location>
        <begin position="65"/>
        <end position="229"/>
    </location>
</feature>
<gene>
    <name evidence="8" type="ORF">JIN85_16030</name>
</gene>
<feature type="region of interest" description="Disordered" evidence="5">
    <location>
        <begin position="242"/>
        <end position="263"/>
    </location>
</feature>
<protein>
    <submittedName>
        <fullName evidence="8">Rhomboid family intramembrane serine protease</fullName>
    </submittedName>
</protein>
<dbReference type="RefSeq" id="WP_200272577.1">
    <property type="nucleotide sequence ID" value="NZ_JAENIJ010000030.1"/>
</dbReference>
<dbReference type="InterPro" id="IPR035952">
    <property type="entry name" value="Rhomboid-like_sf"/>
</dbReference>
<feature type="transmembrane region" description="Helical" evidence="6">
    <location>
        <begin position="105"/>
        <end position="124"/>
    </location>
</feature>
<comment type="subcellular location">
    <subcellularLocation>
        <location evidence="1">Membrane</location>
        <topology evidence="1">Multi-pass membrane protein</topology>
    </subcellularLocation>
</comment>
<keyword evidence="8" id="KW-0645">Protease</keyword>
<evidence type="ECO:0000313" key="9">
    <source>
        <dbReference type="Proteomes" id="UP000603141"/>
    </source>
</evidence>
<dbReference type="GO" id="GO:0016020">
    <property type="term" value="C:membrane"/>
    <property type="evidence" value="ECO:0007669"/>
    <property type="project" value="UniProtKB-SubCell"/>
</dbReference>
<evidence type="ECO:0000256" key="2">
    <source>
        <dbReference type="ARBA" id="ARBA00022692"/>
    </source>
</evidence>
<keyword evidence="4 6" id="KW-0472">Membrane</keyword>
<dbReference type="GO" id="GO:0006508">
    <property type="term" value="P:proteolysis"/>
    <property type="evidence" value="ECO:0007669"/>
    <property type="project" value="UniProtKB-KW"/>
</dbReference>
<dbReference type="InterPro" id="IPR022764">
    <property type="entry name" value="Peptidase_S54_rhomboid_dom"/>
</dbReference>
<organism evidence="8 9">
    <name type="scientific">Luteolibacter pohnpeiensis</name>
    <dbReference type="NCBI Taxonomy" id="454153"/>
    <lineage>
        <taxon>Bacteria</taxon>
        <taxon>Pseudomonadati</taxon>
        <taxon>Verrucomicrobiota</taxon>
        <taxon>Verrucomicrobiia</taxon>
        <taxon>Verrucomicrobiales</taxon>
        <taxon>Verrucomicrobiaceae</taxon>
        <taxon>Luteolibacter</taxon>
    </lineage>
</organism>
<sequence>MGTFFLNGAEKFREIRKSWAVAVVVIAMIGLHLFLESQGGAITESGEISPWVIRFGLSGEQVLHGKIWQLVTYAWFHGNLLHLGLNMMCLIMLGSRVEQMLGTRVFLVTLFAGILGGGIGHLPMSLAGDQAPVLIGMSGGCVGLLLLLTTLSPESRMWPLPVSGKALGMGLVIGELILTLVDRRLEIPGFEKIGTWFSVHGLDTLFQVGHSCHLGGALAGWIVGRWLLRPRVSLASLRRQRERREAKYGNGPQPTPEAGKSAP</sequence>
<reference evidence="8" key="1">
    <citation type="submission" date="2021-01" db="EMBL/GenBank/DDBJ databases">
        <title>Modified the classification status of verrucomicrobia.</title>
        <authorList>
            <person name="Feng X."/>
        </authorList>
    </citation>
    <scope>NUCLEOTIDE SEQUENCE</scope>
    <source>
        <strain evidence="8">KCTC 22041</strain>
    </source>
</reference>